<name>A0ABD6AD98_9EURY</name>
<comment type="caution">
    <text evidence="2">The sequence shown here is derived from an EMBL/GenBank/DDBJ whole genome shotgun (WGS) entry which is preliminary data.</text>
</comment>
<evidence type="ECO:0000259" key="1">
    <source>
        <dbReference type="Pfam" id="PF24096"/>
    </source>
</evidence>
<dbReference type="Pfam" id="PF24096">
    <property type="entry name" value="DUF7379"/>
    <property type="match status" value="1"/>
</dbReference>
<evidence type="ECO:0000313" key="2">
    <source>
        <dbReference type="EMBL" id="MFC7317863.1"/>
    </source>
</evidence>
<keyword evidence="3" id="KW-1185">Reference proteome</keyword>
<evidence type="ECO:0000313" key="3">
    <source>
        <dbReference type="Proteomes" id="UP001596547"/>
    </source>
</evidence>
<dbReference type="RefSeq" id="WP_276302900.1">
    <property type="nucleotide sequence ID" value="NZ_CP119992.1"/>
</dbReference>
<accession>A0ABD6AD98</accession>
<dbReference type="SUPFAM" id="SSF53474">
    <property type="entry name" value="alpha/beta-Hydrolases"/>
    <property type="match status" value="1"/>
</dbReference>
<organism evidence="2 3">
    <name type="scientific">Halomarina halobia</name>
    <dbReference type="NCBI Taxonomy" id="3033386"/>
    <lineage>
        <taxon>Archaea</taxon>
        <taxon>Methanobacteriati</taxon>
        <taxon>Methanobacteriota</taxon>
        <taxon>Stenosarchaea group</taxon>
        <taxon>Halobacteria</taxon>
        <taxon>Halobacteriales</taxon>
        <taxon>Natronomonadaceae</taxon>
        <taxon>Halomarina</taxon>
    </lineage>
</organism>
<reference evidence="2 3" key="1">
    <citation type="journal article" date="2019" name="Int. J. Syst. Evol. Microbiol.">
        <title>The Global Catalogue of Microorganisms (GCM) 10K type strain sequencing project: providing services to taxonomists for standard genome sequencing and annotation.</title>
        <authorList>
            <consortium name="The Broad Institute Genomics Platform"/>
            <consortium name="The Broad Institute Genome Sequencing Center for Infectious Disease"/>
            <person name="Wu L."/>
            <person name="Ma J."/>
        </authorList>
    </citation>
    <scope>NUCLEOTIDE SEQUENCE [LARGE SCALE GENOMIC DNA]</scope>
    <source>
        <strain evidence="2 3">PSR21</strain>
    </source>
</reference>
<protein>
    <submittedName>
        <fullName evidence="2">Esterase/lipase family protein</fullName>
    </submittedName>
</protein>
<dbReference type="InterPro" id="IPR055803">
    <property type="entry name" value="DUF7379"/>
</dbReference>
<dbReference type="AlphaFoldDB" id="A0ABD6AD98"/>
<dbReference type="EMBL" id="JBHTBF010000002">
    <property type="protein sequence ID" value="MFC7317863.1"/>
    <property type="molecule type" value="Genomic_DNA"/>
</dbReference>
<proteinExistence type="predicted"/>
<dbReference type="Gene3D" id="3.40.50.1820">
    <property type="entry name" value="alpha/beta hydrolase"/>
    <property type="match status" value="1"/>
</dbReference>
<feature type="domain" description="DUF7379" evidence="1">
    <location>
        <begin position="63"/>
        <end position="129"/>
    </location>
</feature>
<gene>
    <name evidence="2" type="ORF">ACFQPE_13840</name>
</gene>
<dbReference type="GeneID" id="79315454"/>
<dbReference type="InterPro" id="IPR029058">
    <property type="entry name" value="AB_hydrolase_fold"/>
</dbReference>
<sequence>MATLDDGGGVMPGDEPVLLVHGYGDTGQTPWWSTLERHFRDVGYDERRVSTLSFGPLMGTTLWSPRHYARLIGRRVEELRDRHGGRVDIVAHSMGGLGARWYVERENGAANVDDLVTLGTPHRGTDLAYMHLFTPGGRAMVPDSDLLATLNGRAPPRGVSYTAVWSDDDGLIRPGRSAALPFEATNVRNIRVSGPGHMSLVSDRTVFERYAELL</sequence>
<dbReference type="Proteomes" id="UP001596547">
    <property type="component" value="Unassembled WGS sequence"/>
</dbReference>